<protein>
    <submittedName>
        <fullName evidence="6">PGAM-domain-containing protein</fullName>
    </submittedName>
</protein>
<dbReference type="Proteomes" id="UP000095751">
    <property type="component" value="Unassembled WGS sequence"/>
</dbReference>
<name>A0A1E7EJ70_9STRA</name>
<keyword evidence="7" id="KW-1185">Reference proteome</keyword>
<gene>
    <name evidence="6" type="ORF">FRACYDRAFT_257319</name>
</gene>
<feature type="binding site" evidence="4">
    <location>
        <position position="169"/>
    </location>
    <ligand>
        <name>substrate</name>
    </ligand>
</feature>
<dbReference type="InterPro" id="IPR001345">
    <property type="entry name" value="PG/BPGM_mutase_AS"/>
</dbReference>
<dbReference type="Pfam" id="PF00300">
    <property type="entry name" value="His_Phos_1"/>
    <property type="match status" value="2"/>
</dbReference>
<dbReference type="GO" id="GO:0016791">
    <property type="term" value="F:phosphatase activity"/>
    <property type="evidence" value="ECO:0007669"/>
    <property type="project" value="TreeGrafter"/>
</dbReference>
<evidence type="ECO:0000256" key="4">
    <source>
        <dbReference type="PIRSR" id="PIRSR613078-2"/>
    </source>
</evidence>
<dbReference type="SMART" id="SM00855">
    <property type="entry name" value="PGAM"/>
    <property type="match status" value="1"/>
</dbReference>
<dbReference type="InParanoid" id="A0A1E7EJ70"/>
<evidence type="ECO:0000256" key="3">
    <source>
        <dbReference type="PIRSR" id="PIRSR613078-1"/>
    </source>
</evidence>
<proteinExistence type="predicted"/>
<feature type="binding site" evidence="4">
    <location>
        <begin position="96"/>
        <end position="103"/>
    </location>
    <ligand>
        <name>substrate</name>
    </ligand>
</feature>
<dbReference type="PROSITE" id="PS00175">
    <property type="entry name" value="PG_MUTASE"/>
    <property type="match status" value="1"/>
</dbReference>
<dbReference type="PANTHER" id="PTHR48100:SF1">
    <property type="entry name" value="HISTIDINE PHOSPHATASE FAMILY PROTEIN-RELATED"/>
    <property type="match status" value="1"/>
</dbReference>
<dbReference type="AlphaFoldDB" id="A0A1E7EJ70"/>
<reference evidence="6 7" key="1">
    <citation type="submission" date="2016-09" db="EMBL/GenBank/DDBJ databases">
        <title>Extensive genetic diversity and differential bi-allelic expression allows diatom success in the polar Southern Ocean.</title>
        <authorList>
            <consortium name="DOE Joint Genome Institute"/>
            <person name="Mock T."/>
            <person name="Otillar R.P."/>
            <person name="Strauss J."/>
            <person name="Dupont C."/>
            <person name="Frickenhaus S."/>
            <person name="Maumus F."/>
            <person name="Mcmullan M."/>
            <person name="Sanges R."/>
            <person name="Schmutz J."/>
            <person name="Toseland A."/>
            <person name="Valas R."/>
            <person name="Veluchamy A."/>
            <person name="Ward B.J."/>
            <person name="Allen A."/>
            <person name="Barry K."/>
            <person name="Falciatore A."/>
            <person name="Ferrante M."/>
            <person name="Fortunato A.E."/>
            <person name="Gloeckner G."/>
            <person name="Gruber A."/>
            <person name="Hipkin R."/>
            <person name="Janech M."/>
            <person name="Kroth P."/>
            <person name="Leese F."/>
            <person name="Lindquist E."/>
            <person name="Lyon B.R."/>
            <person name="Martin J."/>
            <person name="Mayer C."/>
            <person name="Parker M."/>
            <person name="Quesneville H."/>
            <person name="Raymond J."/>
            <person name="Uhlig C."/>
            <person name="Valentin K.U."/>
            <person name="Worden A.Z."/>
            <person name="Armbrust E.V."/>
            <person name="Bowler C."/>
            <person name="Green B."/>
            <person name="Moulton V."/>
            <person name="Van Oosterhout C."/>
            <person name="Grigoriev I."/>
        </authorList>
    </citation>
    <scope>NUCLEOTIDE SEQUENCE [LARGE SCALE GENOMIC DNA]</scope>
    <source>
        <strain evidence="6 7">CCMP1102</strain>
    </source>
</reference>
<evidence type="ECO:0000256" key="2">
    <source>
        <dbReference type="ARBA" id="ARBA00023235"/>
    </source>
</evidence>
<evidence type="ECO:0000256" key="1">
    <source>
        <dbReference type="ARBA" id="ARBA00023152"/>
    </source>
</evidence>
<dbReference type="SUPFAM" id="SSF53254">
    <property type="entry name" value="Phosphoglycerate mutase-like"/>
    <property type="match status" value="1"/>
</dbReference>
<dbReference type="InterPro" id="IPR029033">
    <property type="entry name" value="His_PPase_superfam"/>
</dbReference>
<evidence type="ECO:0000313" key="6">
    <source>
        <dbReference type="EMBL" id="OEU05935.1"/>
    </source>
</evidence>
<feature type="active site" description="Proton donor/acceptor" evidence="3">
    <location>
        <position position="206"/>
    </location>
</feature>
<feature type="region of interest" description="Disordered" evidence="5">
    <location>
        <begin position="304"/>
        <end position="335"/>
    </location>
</feature>
<feature type="active site" description="Tele-phosphohistidine intermediate" evidence="3">
    <location>
        <position position="97"/>
    </location>
</feature>
<dbReference type="GO" id="GO:0005737">
    <property type="term" value="C:cytoplasm"/>
    <property type="evidence" value="ECO:0007669"/>
    <property type="project" value="TreeGrafter"/>
</dbReference>
<dbReference type="InterPro" id="IPR050275">
    <property type="entry name" value="PGM_Phosphatase"/>
</dbReference>
<evidence type="ECO:0000313" key="7">
    <source>
        <dbReference type="Proteomes" id="UP000095751"/>
    </source>
</evidence>
<evidence type="ECO:0000256" key="5">
    <source>
        <dbReference type="SAM" id="MobiDB-lite"/>
    </source>
</evidence>
<dbReference type="KEGG" id="fcy:FRACYDRAFT_257319"/>
<keyword evidence="1" id="KW-0324">Glycolysis</keyword>
<accession>A0A1E7EJ70</accession>
<keyword evidence="2" id="KW-0413">Isomerase</keyword>
<dbReference type="Gene3D" id="3.40.50.1240">
    <property type="entry name" value="Phosphoglycerate mutase-like"/>
    <property type="match status" value="1"/>
</dbReference>
<dbReference type="CDD" id="cd07067">
    <property type="entry name" value="HP_PGM_like"/>
    <property type="match status" value="1"/>
</dbReference>
<organism evidence="6 7">
    <name type="scientific">Fragilariopsis cylindrus CCMP1102</name>
    <dbReference type="NCBI Taxonomy" id="635003"/>
    <lineage>
        <taxon>Eukaryota</taxon>
        <taxon>Sar</taxon>
        <taxon>Stramenopiles</taxon>
        <taxon>Ochrophyta</taxon>
        <taxon>Bacillariophyta</taxon>
        <taxon>Bacillariophyceae</taxon>
        <taxon>Bacillariophycidae</taxon>
        <taxon>Bacillariales</taxon>
        <taxon>Bacillariaceae</taxon>
        <taxon>Fragilariopsis</taxon>
    </lineage>
</organism>
<dbReference type="InterPro" id="IPR013078">
    <property type="entry name" value="His_Pase_superF_clade-1"/>
</dbReference>
<sequence>MPVPATSSSSSSALLLAALTRSESIKETRRCYSLLSSTSKNSTIISSSSHYETSAKQRHARSFFSFSFSNSSDNDDGDDEKSGEPSKAAKELIIVRHGETDWNKEKLIQGGQTDVELNSVGKDQAEKTGKAILEYLLLKGEKEEGGEEQKNQEREMRYNIKIYSSPLLRTVETAHIISEKLSSLPQQQQKSKSSSIPIIKSNAIQEWDLDSLEGLNVEQATAQYPNSWNILKEWYNPYVSEELISVPIEDNGESMEDVRMRIESYLENIVYGGKDTTDDAIIIVTHGAVLGQLLRHIVISQHDDDDGSATADISIDGGTSENNDEQQQQQNQYHRPQNACITRITICPNTWKWTIIDWANADHFI</sequence>
<dbReference type="PANTHER" id="PTHR48100">
    <property type="entry name" value="BROAD-SPECIFICITY PHOSPHATASE YOR283W-RELATED"/>
    <property type="match status" value="1"/>
</dbReference>
<dbReference type="OrthoDB" id="354304at2759"/>
<dbReference type="EMBL" id="KV784442">
    <property type="protein sequence ID" value="OEU05935.1"/>
    <property type="molecule type" value="Genomic_DNA"/>
</dbReference>